<evidence type="ECO:0000256" key="1">
    <source>
        <dbReference type="SAM" id="MobiDB-lite"/>
    </source>
</evidence>
<protein>
    <recommendedName>
        <fullName evidence="4">BTB domain-containing protein</fullName>
    </recommendedName>
</protein>
<comment type="caution">
    <text evidence="2">The sequence shown here is derived from an EMBL/GenBank/DDBJ whole genome shotgun (WGS) entry which is preliminary data.</text>
</comment>
<organism evidence="2 3">
    <name type="scientific">Apodospora peruviana</name>
    <dbReference type="NCBI Taxonomy" id="516989"/>
    <lineage>
        <taxon>Eukaryota</taxon>
        <taxon>Fungi</taxon>
        <taxon>Dikarya</taxon>
        <taxon>Ascomycota</taxon>
        <taxon>Pezizomycotina</taxon>
        <taxon>Sordariomycetes</taxon>
        <taxon>Sordariomycetidae</taxon>
        <taxon>Sordariales</taxon>
        <taxon>Lasiosphaeriaceae</taxon>
        <taxon>Apodospora</taxon>
    </lineage>
</organism>
<dbReference type="Gene3D" id="3.30.710.10">
    <property type="entry name" value="Potassium Channel Kv1.1, Chain A"/>
    <property type="match status" value="1"/>
</dbReference>
<name>A0AAE0MG26_9PEZI</name>
<sequence length="335" mass="38495">MKPRTREPPAHCGQQEPETVRVLVGKERREFTLKRKPLCACSAFFRDNLAAIPTATSPSSTFSGRTEDEDGDDTEEVLWLPAESPQVFELFVLWLYRRRKFHSFIDQAVHSVAPDAAYCRLPNLQNESCRRALRWNLVRLHLFAELIDLPALQNVAMDAIQDMYLRCDWDISLGFMVFLYRDCDTQRAVRLRKWAVAMLAWTLHSGDKGVSHASQFERLLATYPAMYDDSRAHLDKMAASNADVRIKNPQLRLPLNRLRNEERFFGFRQCSFHSHRAVVGEGSCPHAFFQCSPRDRSPRAQTKEDLDAEVSSDAEHHPIISPVSDLRETSFLDLS</sequence>
<dbReference type="InterPro" id="IPR011333">
    <property type="entry name" value="SKP1/BTB/POZ_sf"/>
</dbReference>
<accession>A0AAE0MG26</accession>
<evidence type="ECO:0000313" key="3">
    <source>
        <dbReference type="Proteomes" id="UP001283341"/>
    </source>
</evidence>
<keyword evidence="3" id="KW-1185">Reference proteome</keyword>
<feature type="region of interest" description="Disordered" evidence="1">
    <location>
        <begin position="292"/>
        <end position="322"/>
    </location>
</feature>
<proteinExistence type="predicted"/>
<dbReference type="EMBL" id="JAUEDM010000001">
    <property type="protein sequence ID" value="KAK3329689.1"/>
    <property type="molecule type" value="Genomic_DNA"/>
</dbReference>
<feature type="compositionally biased region" description="Basic and acidic residues" evidence="1">
    <location>
        <begin position="293"/>
        <end position="305"/>
    </location>
</feature>
<dbReference type="Proteomes" id="UP001283341">
    <property type="component" value="Unassembled WGS sequence"/>
</dbReference>
<reference evidence="2" key="2">
    <citation type="submission" date="2023-06" db="EMBL/GenBank/DDBJ databases">
        <authorList>
            <consortium name="Lawrence Berkeley National Laboratory"/>
            <person name="Haridas S."/>
            <person name="Hensen N."/>
            <person name="Bonometti L."/>
            <person name="Westerberg I."/>
            <person name="Brannstrom I.O."/>
            <person name="Guillou S."/>
            <person name="Cros-Aarteil S."/>
            <person name="Calhoun S."/>
            <person name="Kuo A."/>
            <person name="Mondo S."/>
            <person name="Pangilinan J."/>
            <person name="Riley R."/>
            <person name="Labutti K."/>
            <person name="Andreopoulos B."/>
            <person name="Lipzen A."/>
            <person name="Chen C."/>
            <person name="Yanf M."/>
            <person name="Daum C."/>
            <person name="Ng V."/>
            <person name="Clum A."/>
            <person name="Steindorff A."/>
            <person name="Ohm R."/>
            <person name="Martin F."/>
            <person name="Silar P."/>
            <person name="Natvig D."/>
            <person name="Lalanne C."/>
            <person name="Gautier V."/>
            <person name="Ament-Velasquez S.L."/>
            <person name="Kruys A."/>
            <person name="Hutchinson M.I."/>
            <person name="Powell A.J."/>
            <person name="Barry K."/>
            <person name="Miller A.N."/>
            <person name="Grigoriev I.V."/>
            <person name="Debuchy R."/>
            <person name="Gladieux P."/>
            <person name="Thoren M.H."/>
            <person name="Johannesson H."/>
        </authorList>
    </citation>
    <scope>NUCLEOTIDE SEQUENCE</scope>
    <source>
        <strain evidence="2">CBS 118394</strain>
    </source>
</reference>
<evidence type="ECO:0000313" key="2">
    <source>
        <dbReference type="EMBL" id="KAK3329689.1"/>
    </source>
</evidence>
<reference evidence="2" key="1">
    <citation type="journal article" date="2023" name="Mol. Phylogenet. Evol.">
        <title>Genome-scale phylogeny and comparative genomics of the fungal order Sordariales.</title>
        <authorList>
            <person name="Hensen N."/>
            <person name="Bonometti L."/>
            <person name="Westerberg I."/>
            <person name="Brannstrom I.O."/>
            <person name="Guillou S."/>
            <person name="Cros-Aarteil S."/>
            <person name="Calhoun S."/>
            <person name="Haridas S."/>
            <person name="Kuo A."/>
            <person name="Mondo S."/>
            <person name="Pangilinan J."/>
            <person name="Riley R."/>
            <person name="LaButti K."/>
            <person name="Andreopoulos B."/>
            <person name="Lipzen A."/>
            <person name="Chen C."/>
            <person name="Yan M."/>
            <person name="Daum C."/>
            <person name="Ng V."/>
            <person name="Clum A."/>
            <person name="Steindorff A."/>
            <person name="Ohm R.A."/>
            <person name="Martin F."/>
            <person name="Silar P."/>
            <person name="Natvig D.O."/>
            <person name="Lalanne C."/>
            <person name="Gautier V."/>
            <person name="Ament-Velasquez S.L."/>
            <person name="Kruys A."/>
            <person name="Hutchinson M.I."/>
            <person name="Powell A.J."/>
            <person name="Barry K."/>
            <person name="Miller A.N."/>
            <person name="Grigoriev I.V."/>
            <person name="Debuchy R."/>
            <person name="Gladieux P."/>
            <person name="Hiltunen Thoren M."/>
            <person name="Johannesson H."/>
        </authorList>
    </citation>
    <scope>NUCLEOTIDE SEQUENCE</scope>
    <source>
        <strain evidence="2">CBS 118394</strain>
    </source>
</reference>
<dbReference type="AlphaFoldDB" id="A0AAE0MG26"/>
<gene>
    <name evidence="2" type="ORF">B0H66DRAFT_34657</name>
</gene>
<evidence type="ECO:0008006" key="4">
    <source>
        <dbReference type="Google" id="ProtNLM"/>
    </source>
</evidence>